<feature type="chain" id="PRO_5012530932" evidence="1">
    <location>
        <begin position="24"/>
        <end position="103"/>
    </location>
</feature>
<dbReference type="EMBL" id="MCFL01000156">
    <property type="protein sequence ID" value="ORZ29601.1"/>
    <property type="molecule type" value="Genomic_DNA"/>
</dbReference>
<keyword evidence="1" id="KW-0732">Signal</keyword>
<evidence type="ECO:0000313" key="2">
    <source>
        <dbReference type="EMBL" id="ORZ29601.1"/>
    </source>
</evidence>
<comment type="caution">
    <text evidence="2">The sequence shown here is derived from an EMBL/GenBank/DDBJ whole genome shotgun (WGS) entry which is preliminary data.</text>
</comment>
<sequence>MSRSSSFVSLVAVVVAIAATAIATNPDEKSFKKYIESKLKSDGRSWLERKAAAHIASMLYDRQDFKLFSVIDVPEENTRFIGLFSLWLPLPLDWSQLRDASDD</sequence>
<reference evidence="2 3" key="1">
    <citation type="submission" date="2016-07" db="EMBL/GenBank/DDBJ databases">
        <title>Pervasive Adenine N6-methylation of Active Genes in Fungi.</title>
        <authorList>
            <consortium name="DOE Joint Genome Institute"/>
            <person name="Mondo S.J."/>
            <person name="Dannebaum R.O."/>
            <person name="Kuo R.C."/>
            <person name="Labutti K."/>
            <person name="Haridas S."/>
            <person name="Kuo A."/>
            <person name="Salamov A."/>
            <person name="Ahrendt S.R."/>
            <person name="Lipzen A."/>
            <person name="Sullivan W."/>
            <person name="Andreopoulos W.B."/>
            <person name="Clum A."/>
            <person name="Lindquist E."/>
            <person name="Daum C."/>
            <person name="Ramamoorthy G.K."/>
            <person name="Gryganskyi A."/>
            <person name="Culley D."/>
            <person name="Magnuson J.K."/>
            <person name="James T.Y."/>
            <person name="O'Malley M.A."/>
            <person name="Stajich J.E."/>
            <person name="Spatafora J.W."/>
            <person name="Visel A."/>
            <person name="Grigoriev I.V."/>
        </authorList>
    </citation>
    <scope>NUCLEOTIDE SEQUENCE [LARGE SCALE GENOMIC DNA]</scope>
    <source>
        <strain evidence="2 3">PL171</strain>
    </source>
</reference>
<evidence type="ECO:0000256" key="1">
    <source>
        <dbReference type="SAM" id="SignalP"/>
    </source>
</evidence>
<accession>A0A1Y2H6J1</accession>
<protein>
    <submittedName>
        <fullName evidence="2">Uncharacterized protein</fullName>
    </submittedName>
</protein>
<dbReference type="Proteomes" id="UP000193411">
    <property type="component" value="Unassembled WGS sequence"/>
</dbReference>
<gene>
    <name evidence="2" type="ORF">BCR44DRAFT_1505527</name>
</gene>
<dbReference type="OrthoDB" id="5572427at2759"/>
<feature type="signal peptide" evidence="1">
    <location>
        <begin position="1"/>
        <end position="23"/>
    </location>
</feature>
<organism evidence="2 3">
    <name type="scientific">Catenaria anguillulae PL171</name>
    <dbReference type="NCBI Taxonomy" id="765915"/>
    <lineage>
        <taxon>Eukaryota</taxon>
        <taxon>Fungi</taxon>
        <taxon>Fungi incertae sedis</taxon>
        <taxon>Blastocladiomycota</taxon>
        <taxon>Blastocladiomycetes</taxon>
        <taxon>Blastocladiales</taxon>
        <taxon>Catenariaceae</taxon>
        <taxon>Catenaria</taxon>
    </lineage>
</organism>
<proteinExistence type="predicted"/>
<dbReference type="AlphaFoldDB" id="A0A1Y2H6J1"/>
<evidence type="ECO:0000313" key="3">
    <source>
        <dbReference type="Proteomes" id="UP000193411"/>
    </source>
</evidence>
<keyword evidence="3" id="KW-1185">Reference proteome</keyword>
<name>A0A1Y2H6J1_9FUNG</name>